<organism evidence="12 13">
    <name type="scientific">Piptocephalis cylindrospora</name>
    <dbReference type="NCBI Taxonomy" id="1907219"/>
    <lineage>
        <taxon>Eukaryota</taxon>
        <taxon>Fungi</taxon>
        <taxon>Fungi incertae sedis</taxon>
        <taxon>Zoopagomycota</taxon>
        <taxon>Zoopagomycotina</taxon>
        <taxon>Zoopagomycetes</taxon>
        <taxon>Zoopagales</taxon>
        <taxon>Piptocephalidaceae</taxon>
        <taxon>Piptocephalis</taxon>
    </lineage>
</organism>
<keyword evidence="5" id="KW-0067">ATP-binding</keyword>
<dbReference type="GO" id="GO:0005774">
    <property type="term" value="C:vacuolar membrane"/>
    <property type="evidence" value="ECO:0007669"/>
    <property type="project" value="TreeGrafter"/>
</dbReference>
<keyword evidence="4" id="KW-0547">Nucleotide-binding</keyword>
<dbReference type="FunFam" id="3.40.50.300:FF:000186">
    <property type="entry name" value="ATP-binding cassette sub-family B member 7, mitochondrial"/>
    <property type="match status" value="1"/>
</dbReference>
<evidence type="ECO:0000256" key="9">
    <source>
        <dbReference type="SAM" id="Phobius"/>
    </source>
</evidence>
<evidence type="ECO:0000256" key="1">
    <source>
        <dbReference type="ARBA" id="ARBA00004141"/>
    </source>
</evidence>
<dbReference type="InterPro" id="IPR003439">
    <property type="entry name" value="ABC_transporter-like_ATP-bd"/>
</dbReference>
<dbReference type="Pfam" id="PF00005">
    <property type="entry name" value="ABC_tran"/>
    <property type="match status" value="1"/>
</dbReference>
<dbReference type="CDD" id="cd03253">
    <property type="entry name" value="ABCC_ATM1_transporter"/>
    <property type="match status" value="1"/>
</dbReference>
<feature type="transmembrane region" description="Helical" evidence="9">
    <location>
        <begin position="122"/>
        <end position="139"/>
    </location>
</feature>
<evidence type="ECO:0000259" key="11">
    <source>
        <dbReference type="PROSITE" id="PS50929"/>
    </source>
</evidence>
<dbReference type="SUPFAM" id="SSF52540">
    <property type="entry name" value="P-loop containing nucleoside triphosphate hydrolases"/>
    <property type="match status" value="1"/>
</dbReference>
<dbReference type="InterPro" id="IPR027417">
    <property type="entry name" value="P-loop_NTPase"/>
</dbReference>
<dbReference type="Gene3D" id="3.40.50.300">
    <property type="entry name" value="P-loop containing nucleotide triphosphate hydrolases"/>
    <property type="match status" value="1"/>
</dbReference>
<name>A0A4P9Y7X9_9FUNG</name>
<dbReference type="CDD" id="cd18581">
    <property type="entry name" value="ABC_6TM_ABCB6"/>
    <property type="match status" value="1"/>
</dbReference>
<dbReference type="PANTHER" id="PTHR24221:SF654">
    <property type="entry name" value="ATP-BINDING CASSETTE SUB-FAMILY B MEMBER 6"/>
    <property type="match status" value="1"/>
</dbReference>
<dbReference type="PROSITE" id="PS00211">
    <property type="entry name" value="ABC_TRANSPORTER_1"/>
    <property type="match status" value="1"/>
</dbReference>
<gene>
    <name evidence="12" type="ORF">BJ684DRAFT_22356</name>
</gene>
<evidence type="ECO:0000256" key="4">
    <source>
        <dbReference type="ARBA" id="ARBA00022741"/>
    </source>
</evidence>
<dbReference type="InterPro" id="IPR003593">
    <property type="entry name" value="AAA+_ATPase"/>
</dbReference>
<protein>
    <submittedName>
        <fullName evidence="12">P-loop containing nucleoside triphosphate hydrolase protein</fullName>
    </submittedName>
</protein>
<evidence type="ECO:0000256" key="2">
    <source>
        <dbReference type="ARBA" id="ARBA00022448"/>
    </source>
</evidence>
<evidence type="ECO:0000313" key="12">
    <source>
        <dbReference type="EMBL" id="RKP15115.1"/>
    </source>
</evidence>
<evidence type="ECO:0000259" key="10">
    <source>
        <dbReference type="PROSITE" id="PS50893"/>
    </source>
</evidence>
<dbReference type="InterPro" id="IPR036640">
    <property type="entry name" value="ABC1_TM_sf"/>
</dbReference>
<comment type="similarity">
    <text evidence="8">Belongs to the ABC transporter superfamily. ABCB family. Heavy Metal importer (TC 3.A.1.210) subfamily.</text>
</comment>
<dbReference type="GO" id="GO:0016887">
    <property type="term" value="F:ATP hydrolysis activity"/>
    <property type="evidence" value="ECO:0007669"/>
    <property type="project" value="InterPro"/>
</dbReference>
<dbReference type="SMART" id="SM00382">
    <property type="entry name" value="AAA"/>
    <property type="match status" value="1"/>
</dbReference>
<dbReference type="PROSITE" id="PS50893">
    <property type="entry name" value="ABC_TRANSPORTER_2"/>
    <property type="match status" value="1"/>
</dbReference>
<feature type="domain" description="ABC transporter" evidence="10">
    <location>
        <begin position="322"/>
        <end position="556"/>
    </location>
</feature>
<dbReference type="OrthoDB" id="6500128at2759"/>
<dbReference type="SUPFAM" id="SSF90123">
    <property type="entry name" value="ABC transporter transmembrane region"/>
    <property type="match status" value="1"/>
</dbReference>
<feature type="transmembrane region" description="Helical" evidence="9">
    <location>
        <begin position="259"/>
        <end position="279"/>
    </location>
</feature>
<comment type="subcellular location">
    <subcellularLocation>
        <location evidence="1">Membrane</location>
        <topology evidence="1">Multi-pass membrane protein</topology>
    </subcellularLocation>
</comment>
<dbReference type="Pfam" id="PF00664">
    <property type="entry name" value="ABC_membrane"/>
    <property type="match status" value="1"/>
</dbReference>
<dbReference type="GO" id="GO:0005524">
    <property type="term" value="F:ATP binding"/>
    <property type="evidence" value="ECO:0007669"/>
    <property type="project" value="UniProtKB-KW"/>
</dbReference>
<dbReference type="InterPro" id="IPR017871">
    <property type="entry name" value="ABC_transporter-like_CS"/>
</dbReference>
<evidence type="ECO:0000313" key="13">
    <source>
        <dbReference type="Proteomes" id="UP000267251"/>
    </source>
</evidence>
<evidence type="ECO:0000256" key="6">
    <source>
        <dbReference type="ARBA" id="ARBA00022989"/>
    </source>
</evidence>
<dbReference type="Gene3D" id="1.20.1560.10">
    <property type="entry name" value="ABC transporter type 1, transmembrane domain"/>
    <property type="match status" value="1"/>
</dbReference>
<reference evidence="13" key="1">
    <citation type="journal article" date="2018" name="Nat. Microbiol.">
        <title>Leveraging single-cell genomics to expand the fungal tree of life.</title>
        <authorList>
            <person name="Ahrendt S.R."/>
            <person name="Quandt C.A."/>
            <person name="Ciobanu D."/>
            <person name="Clum A."/>
            <person name="Salamov A."/>
            <person name="Andreopoulos B."/>
            <person name="Cheng J.F."/>
            <person name="Woyke T."/>
            <person name="Pelin A."/>
            <person name="Henrissat B."/>
            <person name="Reynolds N.K."/>
            <person name="Benny G.L."/>
            <person name="Smith M.E."/>
            <person name="James T.Y."/>
            <person name="Grigoriev I.V."/>
        </authorList>
    </citation>
    <scope>NUCLEOTIDE SEQUENCE [LARGE SCALE GENOMIC DNA]</scope>
</reference>
<feature type="transmembrane region" description="Helical" evidence="9">
    <location>
        <begin position="12"/>
        <end position="33"/>
    </location>
</feature>
<evidence type="ECO:0000256" key="3">
    <source>
        <dbReference type="ARBA" id="ARBA00022692"/>
    </source>
</evidence>
<proteinExistence type="inferred from homology"/>
<dbReference type="Proteomes" id="UP000267251">
    <property type="component" value="Unassembled WGS sequence"/>
</dbReference>
<dbReference type="PANTHER" id="PTHR24221">
    <property type="entry name" value="ATP-BINDING CASSETTE SUB-FAMILY B"/>
    <property type="match status" value="1"/>
</dbReference>
<feature type="domain" description="ABC transmembrane type-1" evidence="11">
    <location>
        <begin position="17"/>
        <end position="288"/>
    </location>
</feature>
<evidence type="ECO:0000256" key="8">
    <source>
        <dbReference type="ARBA" id="ARBA00024363"/>
    </source>
</evidence>
<keyword evidence="6 9" id="KW-1133">Transmembrane helix</keyword>
<dbReference type="InterPro" id="IPR011527">
    <property type="entry name" value="ABC1_TM_dom"/>
</dbReference>
<keyword evidence="2" id="KW-0813">Transport</keyword>
<evidence type="ECO:0000256" key="5">
    <source>
        <dbReference type="ARBA" id="ARBA00022840"/>
    </source>
</evidence>
<accession>A0A4P9Y7X9</accession>
<dbReference type="InterPro" id="IPR039421">
    <property type="entry name" value="Type_1_exporter"/>
</dbReference>
<dbReference type="EMBL" id="KZ987756">
    <property type="protein sequence ID" value="RKP15115.1"/>
    <property type="molecule type" value="Genomic_DNA"/>
</dbReference>
<keyword evidence="3 9" id="KW-0812">Transmembrane</keyword>
<keyword evidence="13" id="KW-1185">Reference proteome</keyword>
<sequence length="581" mass="65658">MPFLWPKNDRKLQGMIVLCFVILAAGRVVNILVPRQYKAVVDSLGGDGNPARPEAIINVLWFVLFRFLQGNVGILNTAQTFFWIPVGQYTTREHLHALSLRFHLARKTGEILRVQDRGVNSIIVPTLVDIALATIYFAWEFDLYFASIVLITMVSYIVVTVTLTDWRTKFRRRSNDLDNKVEARSVDSLLNFETVKYYGAEGWEQQRYGDALRKYQKANWITSASLNVLNTAQNVIIQMGLLVGCLVCAHRVLAGTMTVGAVVLYLTYITQLYAPLNWFGTYYRVIQRNFVDMENMLALFTEHIEVQDAEDAKDLQIKNGTVSFSNISFAYDPRQPVLRDISFTIPGGSTVAIVGPSGGGKSTLFRLLFRFYDLQQGCITVDGQDIRDVRQRQLRQAIGVVPQDTVLFNDDILYNIRYGKVSATDEEVYEAAKAAQIHDKILHFPDGYGTKVGERGLRLSGGEKQRVAIARTILKNPPIVLLDEATSALDTHTERNIQSELRTVTKNRTTMIIAHRLSTIVHADLILVMQEGQIVERGSHAELMRRGTRWRPMPPPPPPPHLLPNPREVMEVMLKSLAILE</sequence>
<dbReference type="PROSITE" id="PS50929">
    <property type="entry name" value="ABC_TM1F"/>
    <property type="match status" value="1"/>
</dbReference>
<dbReference type="AlphaFoldDB" id="A0A4P9Y7X9"/>
<evidence type="ECO:0000256" key="7">
    <source>
        <dbReference type="ARBA" id="ARBA00023136"/>
    </source>
</evidence>
<keyword evidence="7 9" id="KW-0472">Membrane</keyword>
<dbReference type="GO" id="GO:0140359">
    <property type="term" value="F:ABC-type transporter activity"/>
    <property type="evidence" value="ECO:0007669"/>
    <property type="project" value="InterPro"/>
</dbReference>
<keyword evidence="12" id="KW-0378">Hydrolase</keyword>
<feature type="transmembrane region" description="Helical" evidence="9">
    <location>
        <begin position="145"/>
        <end position="164"/>
    </location>
</feature>